<dbReference type="RefSeq" id="WP_210353792.1">
    <property type="nucleotide sequence ID" value="NZ_JAEQMU010000001.1"/>
</dbReference>
<comment type="caution">
    <text evidence="1">The sequence shown here is derived from an EMBL/GenBank/DDBJ whole genome shotgun (WGS) entry which is preliminary data.</text>
</comment>
<keyword evidence="2" id="KW-1185">Reference proteome</keyword>
<proteinExistence type="predicted"/>
<protein>
    <submittedName>
        <fullName evidence="1">Uncharacterized protein</fullName>
    </submittedName>
</protein>
<dbReference type="Proteomes" id="UP001597440">
    <property type="component" value="Unassembled WGS sequence"/>
</dbReference>
<dbReference type="EMBL" id="JBHULD010000014">
    <property type="protein sequence ID" value="MFD2555468.1"/>
    <property type="molecule type" value="Genomic_DNA"/>
</dbReference>
<gene>
    <name evidence="1" type="ORF">ACFSQW_13765</name>
</gene>
<evidence type="ECO:0000313" key="1">
    <source>
        <dbReference type="EMBL" id="MFD2555468.1"/>
    </source>
</evidence>
<reference evidence="2" key="1">
    <citation type="journal article" date="2019" name="Int. J. Syst. Evol. Microbiol.">
        <title>The Global Catalogue of Microorganisms (GCM) 10K type strain sequencing project: providing services to taxonomists for standard genome sequencing and annotation.</title>
        <authorList>
            <consortium name="The Broad Institute Genomics Platform"/>
            <consortium name="The Broad Institute Genome Sequencing Center for Infectious Disease"/>
            <person name="Wu L."/>
            <person name="Ma J."/>
        </authorList>
    </citation>
    <scope>NUCLEOTIDE SEQUENCE [LARGE SCALE GENOMIC DNA]</scope>
    <source>
        <strain evidence="2">KCTC 52298</strain>
    </source>
</reference>
<sequence>MAHKNLFSERVSNGDREYTLNIVEGTNSESHLIISTSNGSGDKTDGKRIRIPVKDIGCLRDALNRIVEQMAGIDRTQEDDTLVPDSKSYTLEDKRKEHAHAYLPWSAEDDEKLEKLFCEGRSTKELAKVFERNMGAITSRIKKLELRDKYN</sequence>
<name>A0ABW5L4H8_9SPHI</name>
<accession>A0ABW5L4H8</accession>
<organism evidence="1 2">
    <name type="scientific">Sphingobacterium tabacisoli</name>
    <dbReference type="NCBI Taxonomy" id="2044855"/>
    <lineage>
        <taxon>Bacteria</taxon>
        <taxon>Pseudomonadati</taxon>
        <taxon>Bacteroidota</taxon>
        <taxon>Sphingobacteriia</taxon>
        <taxon>Sphingobacteriales</taxon>
        <taxon>Sphingobacteriaceae</taxon>
        <taxon>Sphingobacterium</taxon>
    </lineage>
</organism>
<evidence type="ECO:0000313" key="2">
    <source>
        <dbReference type="Proteomes" id="UP001597440"/>
    </source>
</evidence>